<evidence type="ECO:0000313" key="5">
    <source>
        <dbReference type="Proteomes" id="UP001438707"/>
    </source>
</evidence>
<feature type="compositionally biased region" description="Low complexity" evidence="2">
    <location>
        <begin position="313"/>
        <end position="324"/>
    </location>
</feature>
<evidence type="ECO:0000313" key="4">
    <source>
        <dbReference type="EMBL" id="KAK9837837.1"/>
    </source>
</evidence>
<evidence type="ECO:0000259" key="3">
    <source>
        <dbReference type="PROSITE" id="PS51391"/>
    </source>
</evidence>
<feature type="compositionally biased region" description="Low complexity" evidence="2">
    <location>
        <begin position="357"/>
        <end position="374"/>
    </location>
</feature>
<dbReference type="GO" id="GO:0031124">
    <property type="term" value="P:mRNA 3'-end processing"/>
    <property type="evidence" value="ECO:0007669"/>
    <property type="project" value="TreeGrafter"/>
</dbReference>
<protein>
    <recommendedName>
        <fullName evidence="3">CID domain-containing protein</fullName>
    </recommendedName>
</protein>
<feature type="coiled-coil region" evidence="1">
    <location>
        <begin position="211"/>
        <end position="238"/>
    </location>
</feature>
<dbReference type="GO" id="GO:0000993">
    <property type="term" value="F:RNA polymerase II complex binding"/>
    <property type="evidence" value="ECO:0007669"/>
    <property type="project" value="TreeGrafter"/>
</dbReference>
<dbReference type="Pfam" id="PF04818">
    <property type="entry name" value="CID"/>
    <property type="match status" value="1"/>
</dbReference>
<dbReference type="SMART" id="SM00582">
    <property type="entry name" value="RPR"/>
    <property type="match status" value="1"/>
</dbReference>
<dbReference type="EMBL" id="JALJOS010000006">
    <property type="protein sequence ID" value="KAK9837837.1"/>
    <property type="molecule type" value="Genomic_DNA"/>
</dbReference>
<feature type="compositionally biased region" description="Polar residues" evidence="2">
    <location>
        <begin position="422"/>
        <end position="440"/>
    </location>
</feature>
<feature type="compositionally biased region" description="Low complexity" evidence="2">
    <location>
        <begin position="519"/>
        <end position="532"/>
    </location>
</feature>
<dbReference type="Proteomes" id="UP001438707">
    <property type="component" value="Unassembled WGS sequence"/>
</dbReference>
<feature type="compositionally biased region" description="Low complexity" evidence="2">
    <location>
        <begin position="457"/>
        <end position="486"/>
    </location>
</feature>
<dbReference type="InterPro" id="IPR008942">
    <property type="entry name" value="ENTH_VHS"/>
</dbReference>
<dbReference type="PANTHER" id="PTHR12460">
    <property type="entry name" value="CYCLIN-DEPENDENT KINASE INHIBITOR-RELATED PROTEIN"/>
    <property type="match status" value="1"/>
</dbReference>
<reference evidence="4 5" key="1">
    <citation type="journal article" date="2024" name="Nat. Commun.">
        <title>Phylogenomics reveals the evolutionary origins of lichenization in chlorophyte algae.</title>
        <authorList>
            <person name="Puginier C."/>
            <person name="Libourel C."/>
            <person name="Otte J."/>
            <person name="Skaloud P."/>
            <person name="Haon M."/>
            <person name="Grisel S."/>
            <person name="Petersen M."/>
            <person name="Berrin J.G."/>
            <person name="Delaux P.M."/>
            <person name="Dal Grande F."/>
            <person name="Keller J."/>
        </authorList>
    </citation>
    <scope>NUCLEOTIDE SEQUENCE [LARGE SCALE GENOMIC DNA]</scope>
    <source>
        <strain evidence="4 5">SAG 2145</strain>
    </source>
</reference>
<dbReference type="PROSITE" id="PS51391">
    <property type="entry name" value="CID"/>
    <property type="match status" value="1"/>
</dbReference>
<dbReference type="AlphaFoldDB" id="A0AAW1RVK6"/>
<feature type="region of interest" description="Disordered" evidence="2">
    <location>
        <begin position="304"/>
        <end position="541"/>
    </location>
</feature>
<evidence type="ECO:0000256" key="2">
    <source>
        <dbReference type="SAM" id="MobiDB-lite"/>
    </source>
</evidence>
<keyword evidence="5" id="KW-1185">Reference proteome</keyword>
<accession>A0AAW1RVK6</accession>
<feature type="domain" description="CID" evidence="3">
    <location>
        <begin position="1"/>
        <end position="133"/>
    </location>
</feature>
<organism evidence="4 5">
    <name type="scientific">Apatococcus lobatus</name>
    <dbReference type="NCBI Taxonomy" id="904363"/>
    <lineage>
        <taxon>Eukaryota</taxon>
        <taxon>Viridiplantae</taxon>
        <taxon>Chlorophyta</taxon>
        <taxon>core chlorophytes</taxon>
        <taxon>Trebouxiophyceae</taxon>
        <taxon>Chlorellales</taxon>
        <taxon>Chlorellaceae</taxon>
        <taxon>Apatococcus</taxon>
    </lineage>
</organism>
<proteinExistence type="predicted"/>
<name>A0AAW1RVK6_9CHLO</name>
<gene>
    <name evidence="4" type="ORF">WJX74_006031</name>
</gene>
<feature type="compositionally biased region" description="Polar residues" evidence="2">
    <location>
        <begin position="140"/>
        <end position="153"/>
    </location>
</feature>
<comment type="caution">
    <text evidence="4">The sequence shown here is derived from an EMBL/GenBank/DDBJ whole genome shotgun (WGS) entry which is preliminary data.</text>
</comment>
<dbReference type="SUPFAM" id="SSF48464">
    <property type="entry name" value="ENTH/VHS domain"/>
    <property type="match status" value="1"/>
</dbReference>
<evidence type="ECO:0000256" key="1">
    <source>
        <dbReference type="SAM" id="Coils"/>
    </source>
</evidence>
<dbReference type="InterPro" id="IPR006569">
    <property type="entry name" value="CID_dom"/>
</dbReference>
<feature type="compositionally biased region" description="Polar residues" evidence="2">
    <location>
        <begin position="487"/>
        <end position="507"/>
    </location>
</feature>
<feature type="region of interest" description="Disordered" evidence="2">
    <location>
        <begin position="133"/>
        <end position="182"/>
    </location>
</feature>
<dbReference type="Gene3D" id="1.25.40.90">
    <property type="match status" value="1"/>
</dbReference>
<sequence length="603" mass="63438">MATLNTQVLVDKLAKLNSSQQSIETLSAWCTFHRKAARQVVSTWDAEFAKSAVPKRLALTYLANDILQNSRKKGPEFVVEFFRVLPKAMKHLLKHGDAKVAKAVNRLLQIWEERKVFGSSTLRLSEIVTDAEPAKKLQHSGASGSSPGQQLARDSQGGSQGGSEAGPSMGEDPMMGSEDDFEDALNGVSSARWNPSSMAEQQQLPQQLRPLGDAIAELDQLTNSVSDLNSQVQDAASQESLDRASKADLESVQGLLVSYTQTLRKQVQQHDAVQRALQQLLDQQQEGKAKAQTQLGAALQQIHATNSRQSDLAQSQPAPSQAHPPATPAAPRGSSQFPGFMGAPPPSMALPTPSLHPSAAFSQPAAAPAASSGPLEGPFTSQAGQGLPHAYPQPSPQPDFGNFGNDAPASYGMAAGMANPLPTGQASAGMSHTDLLQQQPEDLFMQSPESPVPDPTPTSSSPPQDQTSQQQPAQQQQQQQQQQLQSVTENGSGPGQAASSEPPTQSTKDFEDMDLENLGSLVDAVGGSSSAVGGFGEAADGGSAADFAEQLTSAGGAQALLDALASLPQDQQNAINLAEVLHAGQAGTENGQLDEYDPSNPFQ</sequence>
<keyword evidence="1" id="KW-0175">Coiled coil</keyword>
<dbReference type="CDD" id="cd16981">
    <property type="entry name" value="CID_RPRD_like"/>
    <property type="match status" value="1"/>
</dbReference>
<dbReference type="PANTHER" id="PTHR12460:SF0">
    <property type="entry name" value="CID DOMAIN-CONTAINING PROTEIN-RELATED"/>
    <property type="match status" value="1"/>
</dbReference>